<reference evidence="1 2" key="2">
    <citation type="journal article" date="2016" name="Genome Announc.">
        <title>Complete Genome Sequence of a Strain of Azospirillum thiophilum Isolated from a Sulfide Spring.</title>
        <authorList>
            <person name="Fomenkov A."/>
            <person name="Vincze T."/>
            <person name="Grabovich M."/>
            <person name="Anton B.P."/>
            <person name="Dubinina G."/>
            <person name="Orlova M."/>
            <person name="Belousova E."/>
            <person name="Roberts R.J."/>
        </authorList>
    </citation>
    <scope>NUCLEOTIDE SEQUENCE [LARGE SCALE GENOMIC DNA]</scope>
    <source>
        <strain evidence="1 2">BV-S</strain>
    </source>
</reference>
<name>A0AAC8VZK4_9PROT</name>
<proteinExistence type="predicted"/>
<dbReference type="Proteomes" id="UP000069935">
    <property type="component" value="Chromosome 2"/>
</dbReference>
<dbReference type="EMBL" id="CP012402">
    <property type="protein sequence ID" value="ALG72333.1"/>
    <property type="molecule type" value="Genomic_DNA"/>
</dbReference>
<gene>
    <name evidence="1" type="ORF">AL072_14485</name>
</gene>
<organism evidence="1 2">
    <name type="scientific">Azospirillum thiophilum</name>
    <dbReference type="NCBI Taxonomy" id="528244"/>
    <lineage>
        <taxon>Bacteria</taxon>
        <taxon>Pseudomonadati</taxon>
        <taxon>Pseudomonadota</taxon>
        <taxon>Alphaproteobacteria</taxon>
        <taxon>Rhodospirillales</taxon>
        <taxon>Azospirillaceae</taxon>
        <taxon>Azospirillum</taxon>
    </lineage>
</organism>
<keyword evidence="2" id="KW-1185">Reference proteome</keyword>
<reference evidence="2" key="1">
    <citation type="submission" date="2015-08" db="EMBL/GenBank/DDBJ databases">
        <title>Complete Genome Sequence of Azospirillum thiophilum BV-S.</title>
        <authorList>
            <person name="Fomenkov A."/>
            <person name="Vincze T."/>
            <person name="Grabovich M."/>
            <person name="Dubinina G."/>
            <person name="Orlova M."/>
            <person name="Belousova E."/>
            <person name="Roberts R.J."/>
        </authorList>
    </citation>
    <scope>NUCLEOTIDE SEQUENCE [LARGE SCALE GENOMIC DNA]</scope>
    <source>
        <strain evidence="2">BV-S</strain>
    </source>
</reference>
<dbReference type="KEGG" id="ati:AL072_14485"/>
<sequence>MMIDPAAIRRAIAEVEQAVGAAHARGEMAAQDGATALARLYTVYAQSVLRRHGVGVDLEELCHRGGRHHRLDAASRPR</sequence>
<accession>A0AAC8VZK4</accession>
<dbReference type="AlphaFoldDB" id="A0AAC8VZK4"/>
<evidence type="ECO:0000313" key="2">
    <source>
        <dbReference type="Proteomes" id="UP000069935"/>
    </source>
</evidence>
<protein>
    <submittedName>
        <fullName evidence="1">Uncharacterized protein</fullName>
    </submittedName>
</protein>
<evidence type="ECO:0000313" key="1">
    <source>
        <dbReference type="EMBL" id="ALG72333.1"/>
    </source>
</evidence>